<organism evidence="2 3">
    <name type="scientific">Gimesia algae</name>
    <dbReference type="NCBI Taxonomy" id="2527971"/>
    <lineage>
        <taxon>Bacteria</taxon>
        <taxon>Pseudomonadati</taxon>
        <taxon>Planctomycetota</taxon>
        <taxon>Planctomycetia</taxon>
        <taxon>Planctomycetales</taxon>
        <taxon>Planctomycetaceae</taxon>
        <taxon>Gimesia</taxon>
    </lineage>
</organism>
<gene>
    <name evidence="2" type="ORF">Pan161_48590</name>
</gene>
<dbReference type="Proteomes" id="UP000316855">
    <property type="component" value="Chromosome"/>
</dbReference>
<dbReference type="KEGG" id="gax:Pan161_48590"/>
<evidence type="ECO:0000313" key="3">
    <source>
        <dbReference type="Proteomes" id="UP000316855"/>
    </source>
</evidence>
<feature type="region of interest" description="Disordered" evidence="1">
    <location>
        <begin position="110"/>
        <end position="138"/>
    </location>
</feature>
<dbReference type="RefSeq" id="WP_145231178.1">
    <property type="nucleotide sequence ID" value="NZ_CP036343.1"/>
</dbReference>
<evidence type="ECO:0000313" key="2">
    <source>
        <dbReference type="EMBL" id="QDT93183.1"/>
    </source>
</evidence>
<accession>A0A517VJK2</accession>
<keyword evidence="3" id="KW-1185">Reference proteome</keyword>
<name>A0A517VJK2_9PLAN</name>
<evidence type="ECO:0008006" key="4">
    <source>
        <dbReference type="Google" id="ProtNLM"/>
    </source>
</evidence>
<feature type="compositionally biased region" description="Pro residues" evidence="1">
    <location>
        <begin position="119"/>
        <end position="130"/>
    </location>
</feature>
<dbReference type="OrthoDB" id="268362at2"/>
<sequence length="163" mass="17645">MQHTLGNQLTGRCSALALFFPLFFLQGCGGTEEKLPQRTAVSGIVTFDGEPVEGASITFRPVEESGQTANGRTNDEGQFQMGTFEGTDGVVAGDYIVMISKIKSKSIAKVLPEDDPNYDPDPQPEPPPENLLPEKYSQAETSGLTVTVLKGEEITDLKYELSE</sequence>
<dbReference type="AlphaFoldDB" id="A0A517VJK2"/>
<protein>
    <recommendedName>
        <fullName evidence="4">Carboxypeptidase regulatory-like domain-containing protein</fullName>
    </recommendedName>
</protein>
<dbReference type="EMBL" id="CP036343">
    <property type="protein sequence ID" value="QDT93183.1"/>
    <property type="molecule type" value="Genomic_DNA"/>
</dbReference>
<reference evidence="2 3" key="1">
    <citation type="submission" date="2019-02" db="EMBL/GenBank/DDBJ databases">
        <title>Deep-cultivation of Planctomycetes and their phenomic and genomic characterization uncovers novel biology.</title>
        <authorList>
            <person name="Wiegand S."/>
            <person name="Jogler M."/>
            <person name="Boedeker C."/>
            <person name="Pinto D."/>
            <person name="Vollmers J."/>
            <person name="Rivas-Marin E."/>
            <person name="Kohn T."/>
            <person name="Peeters S.H."/>
            <person name="Heuer A."/>
            <person name="Rast P."/>
            <person name="Oberbeckmann S."/>
            <person name="Bunk B."/>
            <person name="Jeske O."/>
            <person name="Meyerdierks A."/>
            <person name="Storesund J.E."/>
            <person name="Kallscheuer N."/>
            <person name="Luecker S."/>
            <person name="Lage O.M."/>
            <person name="Pohl T."/>
            <person name="Merkel B.J."/>
            <person name="Hornburger P."/>
            <person name="Mueller R.-W."/>
            <person name="Bruemmer F."/>
            <person name="Labrenz M."/>
            <person name="Spormann A.M."/>
            <person name="Op den Camp H."/>
            <person name="Overmann J."/>
            <person name="Amann R."/>
            <person name="Jetten M.S.M."/>
            <person name="Mascher T."/>
            <person name="Medema M.H."/>
            <person name="Devos D.P."/>
            <person name="Kaster A.-K."/>
            <person name="Ovreas L."/>
            <person name="Rohde M."/>
            <person name="Galperin M.Y."/>
            <person name="Jogler C."/>
        </authorList>
    </citation>
    <scope>NUCLEOTIDE SEQUENCE [LARGE SCALE GENOMIC DNA]</scope>
    <source>
        <strain evidence="2 3">Pan161</strain>
    </source>
</reference>
<dbReference type="SUPFAM" id="SSF49478">
    <property type="entry name" value="Cna protein B-type domain"/>
    <property type="match status" value="1"/>
</dbReference>
<evidence type="ECO:0000256" key="1">
    <source>
        <dbReference type="SAM" id="MobiDB-lite"/>
    </source>
</evidence>
<proteinExistence type="predicted"/>